<evidence type="ECO:0000259" key="7">
    <source>
        <dbReference type="PROSITE" id="PS50885"/>
    </source>
</evidence>
<keyword evidence="3" id="KW-1133">Transmembrane helix</keyword>
<organism evidence="9 10">
    <name type="scientific">Arenimonas caeni</name>
    <dbReference type="NCBI Taxonomy" id="2058085"/>
    <lineage>
        <taxon>Bacteria</taxon>
        <taxon>Pseudomonadati</taxon>
        <taxon>Pseudomonadota</taxon>
        <taxon>Gammaproteobacteria</taxon>
        <taxon>Lysobacterales</taxon>
        <taxon>Lysobacteraceae</taxon>
        <taxon>Arenimonas</taxon>
    </lineage>
</organism>
<dbReference type="Proteomes" id="UP000241736">
    <property type="component" value="Unassembled WGS sequence"/>
</dbReference>
<dbReference type="InterPro" id="IPR000700">
    <property type="entry name" value="PAS-assoc_C"/>
</dbReference>
<dbReference type="PROSITE" id="PS50887">
    <property type="entry name" value="GGDEF"/>
    <property type="match status" value="1"/>
</dbReference>
<dbReference type="SUPFAM" id="SSF55785">
    <property type="entry name" value="PYP-like sensor domain (PAS domain)"/>
    <property type="match status" value="2"/>
</dbReference>
<dbReference type="InterPro" id="IPR029016">
    <property type="entry name" value="GAF-like_dom_sf"/>
</dbReference>
<dbReference type="RefSeq" id="WP_106989254.1">
    <property type="nucleotide sequence ID" value="NZ_KZ679084.1"/>
</dbReference>
<dbReference type="InterPro" id="IPR001610">
    <property type="entry name" value="PAC"/>
</dbReference>
<keyword evidence="10" id="KW-1185">Reference proteome</keyword>
<feature type="domain" description="HAMP" evidence="7">
    <location>
        <begin position="214"/>
        <end position="257"/>
    </location>
</feature>
<dbReference type="InterPro" id="IPR029787">
    <property type="entry name" value="Nucleotide_cyclase"/>
</dbReference>
<dbReference type="InterPro" id="IPR035965">
    <property type="entry name" value="PAS-like_dom_sf"/>
</dbReference>
<dbReference type="InterPro" id="IPR043128">
    <property type="entry name" value="Rev_trsase/Diguanyl_cyclase"/>
</dbReference>
<dbReference type="InterPro" id="IPR001633">
    <property type="entry name" value="EAL_dom"/>
</dbReference>
<evidence type="ECO:0000313" key="9">
    <source>
        <dbReference type="EMBL" id="PRH83867.1"/>
    </source>
</evidence>
<dbReference type="PROSITE" id="PS50883">
    <property type="entry name" value="EAL"/>
    <property type="match status" value="1"/>
</dbReference>
<dbReference type="SUPFAM" id="SSF55073">
    <property type="entry name" value="Nucleotide cyclase"/>
    <property type="match status" value="1"/>
</dbReference>
<proteinExistence type="predicted"/>
<protein>
    <recommendedName>
        <fullName evidence="1">cyclic-guanylate-specific phosphodiesterase</fullName>
        <ecNumber evidence="1">3.1.4.52</ecNumber>
    </recommendedName>
</protein>
<dbReference type="InterPro" id="IPR000014">
    <property type="entry name" value="PAS"/>
</dbReference>
<dbReference type="GO" id="GO:0016020">
    <property type="term" value="C:membrane"/>
    <property type="evidence" value="ECO:0007669"/>
    <property type="project" value="InterPro"/>
</dbReference>
<dbReference type="NCBIfam" id="TIGR00254">
    <property type="entry name" value="GGDEF"/>
    <property type="match status" value="1"/>
</dbReference>
<dbReference type="InterPro" id="IPR052155">
    <property type="entry name" value="Biofilm_reg_signaling"/>
</dbReference>
<dbReference type="OrthoDB" id="5963948at2"/>
<dbReference type="InterPro" id="IPR035919">
    <property type="entry name" value="EAL_sf"/>
</dbReference>
<dbReference type="PROSITE" id="PS50885">
    <property type="entry name" value="HAMP"/>
    <property type="match status" value="1"/>
</dbReference>
<dbReference type="Pfam" id="PF13185">
    <property type="entry name" value="GAF_2"/>
    <property type="match status" value="1"/>
</dbReference>
<dbReference type="PANTHER" id="PTHR44757">
    <property type="entry name" value="DIGUANYLATE CYCLASE DGCP"/>
    <property type="match status" value="1"/>
</dbReference>
<dbReference type="SUPFAM" id="SSF55781">
    <property type="entry name" value="GAF domain-like"/>
    <property type="match status" value="1"/>
</dbReference>
<dbReference type="FunFam" id="3.20.20.450:FF:000001">
    <property type="entry name" value="Cyclic di-GMP phosphodiesterase yahA"/>
    <property type="match status" value="1"/>
</dbReference>
<gene>
    <name evidence="9" type="ORF">C6N40_01625</name>
</gene>
<evidence type="ECO:0000259" key="8">
    <source>
        <dbReference type="PROSITE" id="PS50887"/>
    </source>
</evidence>
<dbReference type="Gene3D" id="3.30.450.40">
    <property type="match status" value="1"/>
</dbReference>
<dbReference type="CDD" id="cd01949">
    <property type="entry name" value="GGDEF"/>
    <property type="match status" value="1"/>
</dbReference>
<dbReference type="Pfam" id="PF13426">
    <property type="entry name" value="PAS_9"/>
    <property type="match status" value="1"/>
</dbReference>
<dbReference type="SMART" id="SM00267">
    <property type="entry name" value="GGDEF"/>
    <property type="match status" value="1"/>
</dbReference>
<dbReference type="EC" id="3.1.4.52" evidence="1"/>
<evidence type="ECO:0000259" key="6">
    <source>
        <dbReference type="PROSITE" id="PS50883"/>
    </source>
</evidence>
<feature type="domain" description="PAC" evidence="5">
    <location>
        <begin position="505"/>
        <end position="558"/>
    </location>
</feature>
<reference evidence="9 10" key="1">
    <citation type="submission" date="2018-03" db="EMBL/GenBank/DDBJ databases">
        <title>Arenimonas caeni sp. nov., isolated from activated sludge.</title>
        <authorList>
            <person name="Liu H."/>
        </authorList>
    </citation>
    <scope>NUCLEOTIDE SEQUENCE [LARGE SCALE GENOMIC DNA]</scope>
    <source>
        <strain evidence="10">z29</strain>
    </source>
</reference>
<sequence>MITRLLTSRPASQVLPVLLLLLALAAAAVQMLVGLSDVQQRAERDTAGDMADLLLHQGRRIDMQAELGIEYLPERIVSGLAADLRVKGAWLVDGQGSVRAAIHRRDIGQPFTEVASQRPKALGDALLDAAFRARPGRSLAAAPGQLAVSRQVLLSSDPPRYAMLVVEADSVPVAAQLRAEAGRTFWANSAGIVAVITIIWGLFHLVWTRRSSLLADAAGHLQFEGEPLRTGVSGGDELARVARAVEQASERLEHQSRLLRTVSCVSLAGQRLTDRDALSAEICRLLVQEGGYTLAGMARVQPDGRTILPTALFGVRQDQLPVSAGDLEDPDQADRPAVRVLLTGEPLVFADLDELPGRHPATEPFHRLGMRSLVVVPLVEMGERLGVLYLADRRPGIFDHSFLSAVSSTAAELGANIVLRERERAARDAEHQLAVAVGAAQLGTWSNRLDTGEMLANDEWFRMLGLHPARDAGLAAAWRDRVHPEDRARLRAAYRRLDEPGKDSFVMELRLRHADGHWVWVQSRGTVLERGADGRPLRLAGVHLDMTRRRRDEAQLRISADAFENSHEGILVCDGDGKIISINSAFTRVTGYAADEVVGRRPSVLSSGHHGPEFYRAMWEQVHQHGRWEGEVWNRRKTGEVYPEWLVITRINHADGRTNYLGQFTDISERKLSQSRIEALARTDALTGLPNRQGFGERARAALRENGNRLAVMMLNIDRFKQVNDSFGFSLGDQVLVMLTQRLVGLFGEKNVLARVSGDEFAVLLPGAGETEARAIWTRLDAAMQSPFNVAGQDVMLGLSSGVALCPEHGEDAELLLVSANAALNYSRSEGLRRLCVYSPGQPGASLHRLTIESQLRLALQRHELFPVFQPQVSLRTGELVGIEALVRWRHPERGVVPPAEFIPVAEEASLVGQIGDFMLREACRTLRRLRDDGLPAVPVSVNIAASQLRREDFLPQLMSEVEHAGLDPSALEIELTESMLMTGTDQTISLLAALRERGFRLAIDDFGTGYSSLSYLGKLPMDRLKIDQSFVSAMGASEAADGIVRTVIALATSLHLNVLAEGVETEEHAARLRELGCDDAQGYLFARPMEAADLLAKYGLARRT</sequence>
<feature type="domain" description="EAL" evidence="6">
    <location>
        <begin position="849"/>
        <end position="1103"/>
    </location>
</feature>
<keyword evidence="2" id="KW-0973">c-di-GMP</keyword>
<dbReference type="InterPro" id="IPR003660">
    <property type="entry name" value="HAMP_dom"/>
</dbReference>
<feature type="domain" description="GGDEF" evidence="8">
    <location>
        <begin position="708"/>
        <end position="840"/>
    </location>
</feature>
<dbReference type="InterPro" id="IPR003018">
    <property type="entry name" value="GAF"/>
</dbReference>
<name>A0A2P6MCZ7_9GAMM</name>
<comment type="caution">
    <text evidence="9">The sequence shown here is derived from an EMBL/GenBank/DDBJ whole genome shotgun (WGS) entry which is preliminary data.</text>
</comment>
<evidence type="ECO:0000313" key="10">
    <source>
        <dbReference type="Proteomes" id="UP000241736"/>
    </source>
</evidence>
<dbReference type="GO" id="GO:0071111">
    <property type="term" value="F:cyclic-guanylate-specific phosphodiesterase activity"/>
    <property type="evidence" value="ECO:0007669"/>
    <property type="project" value="UniProtKB-EC"/>
</dbReference>
<keyword evidence="3" id="KW-0472">Membrane</keyword>
<dbReference type="SMART" id="SM00065">
    <property type="entry name" value="GAF"/>
    <property type="match status" value="1"/>
</dbReference>
<feature type="domain" description="PAS" evidence="4">
    <location>
        <begin position="552"/>
        <end position="600"/>
    </location>
</feature>
<dbReference type="Pfam" id="PF00990">
    <property type="entry name" value="GGDEF"/>
    <property type="match status" value="1"/>
</dbReference>
<dbReference type="Gene3D" id="3.30.70.270">
    <property type="match status" value="1"/>
</dbReference>
<dbReference type="CDD" id="cd01948">
    <property type="entry name" value="EAL"/>
    <property type="match status" value="1"/>
</dbReference>
<evidence type="ECO:0000259" key="5">
    <source>
        <dbReference type="PROSITE" id="PS50113"/>
    </source>
</evidence>
<dbReference type="PANTHER" id="PTHR44757:SF2">
    <property type="entry name" value="BIOFILM ARCHITECTURE MAINTENANCE PROTEIN MBAA"/>
    <property type="match status" value="1"/>
</dbReference>
<dbReference type="EMBL" id="PVLF01000001">
    <property type="protein sequence ID" value="PRH83867.1"/>
    <property type="molecule type" value="Genomic_DNA"/>
</dbReference>
<dbReference type="SMART" id="SM00091">
    <property type="entry name" value="PAS"/>
    <property type="match status" value="2"/>
</dbReference>
<dbReference type="InterPro" id="IPR000160">
    <property type="entry name" value="GGDEF_dom"/>
</dbReference>
<dbReference type="Pfam" id="PF00563">
    <property type="entry name" value="EAL"/>
    <property type="match status" value="1"/>
</dbReference>
<feature type="transmembrane region" description="Helical" evidence="3">
    <location>
        <begin position="185"/>
        <end position="207"/>
    </location>
</feature>
<dbReference type="InterPro" id="IPR013655">
    <property type="entry name" value="PAS_fold_3"/>
</dbReference>
<dbReference type="PROSITE" id="PS50113">
    <property type="entry name" value="PAC"/>
    <property type="match status" value="1"/>
</dbReference>
<dbReference type="AlphaFoldDB" id="A0A2P6MCZ7"/>
<dbReference type="PROSITE" id="PS50112">
    <property type="entry name" value="PAS"/>
    <property type="match status" value="1"/>
</dbReference>
<dbReference type="SUPFAM" id="SSF141868">
    <property type="entry name" value="EAL domain-like"/>
    <property type="match status" value="1"/>
</dbReference>
<evidence type="ECO:0000256" key="3">
    <source>
        <dbReference type="SAM" id="Phobius"/>
    </source>
</evidence>
<dbReference type="SMART" id="SM00052">
    <property type="entry name" value="EAL"/>
    <property type="match status" value="1"/>
</dbReference>
<evidence type="ECO:0000256" key="2">
    <source>
        <dbReference type="ARBA" id="ARBA00022636"/>
    </source>
</evidence>
<evidence type="ECO:0000259" key="4">
    <source>
        <dbReference type="PROSITE" id="PS50112"/>
    </source>
</evidence>
<accession>A0A2P6MCZ7</accession>
<dbReference type="CDD" id="cd00130">
    <property type="entry name" value="PAS"/>
    <property type="match status" value="2"/>
</dbReference>
<dbReference type="Gene3D" id="3.20.20.450">
    <property type="entry name" value="EAL domain"/>
    <property type="match status" value="1"/>
</dbReference>
<evidence type="ECO:0000256" key="1">
    <source>
        <dbReference type="ARBA" id="ARBA00012282"/>
    </source>
</evidence>
<dbReference type="Pfam" id="PF08447">
    <property type="entry name" value="PAS_3"/>
    <property type="match status" value="1"/>
</dbReference>
<dbReference type="SMART" id="SM00086">
    <property type="entry name" value="PAC"/>
    <property type="match status" value="2"/>
</dbReference>
<dbReference type="GO" id="GO:0007165">
    <property type="term" value="P:signal transduction"/>
    <property type="evidence" value="ECO:0007669"/>
    <property type="project" value="InterPro"/>
</dbReference>
<dbReference type="NCBIfam" id="TIGR00229">
    <property type="entry name" value="sensory_box"/>
    <property type="match status" value="2"/>
</dbReference>
<dbReference type="Gene3D" id="3.30.450.20">
    <property type="entry name" value="PAS domain"/>
    <property type="match status" value="2"/>
</dbReference>
<keyword evidence="3" id="KW-0812">Transmembrane</keyword>